<comment type="similarity">
    <text evidence="1">Belongs to the glycosyl hydrolase 37 family.</text>
</comment>
<dbReference type="EMBL" id="JAAAHW010000207">
    <property type="protein sequence ID" value="KAG0005161.1"/>
    <property type="molecule type" value="Genomic_DNA"/>
</dbReference>
<dbReference type="SUPFAM" id="SSF48208">
    <property type="entry name" value="Six-hairpin glycosidases"/>
    <property type="match status" value="1"/>
</dbReference>
<gene>
    <name evidence="4" type="primary">NTH1_3</name>
    <name evidence="4" type="ORF">BGZ65_011817</name>
</gene>
<dbReference type="Gene3D" id="1.50.10.10">
    <property type="match status" value="1"/>
</dbReference>
<dbReference type="InterPro" id="IPR012341">
    <property type="entry name" value="6hp_glycosidase-like_sf"/>
</dbReference>
<dbReference type="InterPro" id="IPR001661">
    <property type="entry name" value="Glyco_hydro_37"/>
</dbReference>
<dbReference type="AlphaFoldDB" id="A0A9P6MK50"/>
<reference evidence="4" key="1">
    <citation type="journal article" date="2020" name="Fungal Divers.">
        <title>Resolving the Mortierellaceae phylogeny through synthesis of multi-gene phylogenetics and phylogenomics.</title>
        <authorList>
            <person name="Vandepol N."/>
            <person name="Liber J."/>
            <person name="Desiro A."/>
            <person name="Na H."/>
            <person name="Kennedy M."/>
            <person name="Barry K."/>
            <person name="Grigoriev I.V."/>
            <person name="Miller A.N."/>
            <person name="O'Donnell K."/>
            <person name="Stajich J.E."/>
            <person name="Bonito G."/>
        </authorList>
    </citation>
    <scope>NUCLEOTIDE SEQUENCE</scope>
    <source>
        <strain evidence="4">MES-2147</strain>
    </source>
</reference>
<dbReference type="OrthoDB" id="3542292at2759"/>
<accession>A0A9P6MK50</accession>
<evidence type="ECO:0000256" key="2">
    <source>
        <dbReference type="ARBA" id="ARBA00012757"/>
    </source>
</evidence>
<evidence type="ECO:0000256" key="3">
    <source>
        <dbReference type="ARBA" id="ARBA00030473"/>
    </source>
</evidence>
<evidence type="ECO:0000313" key="4">
    <source>
        <dbReference type="EMBL" id="KAG0005161.1"/>
    </source>
</evidence>
<dbReference type="Proteomes" id="UP000749646">
    <property type="component" value="Unassembled WGS sequence"/>
</dbReference>
<keyword evidence="5" id="KW-1185">Reference proteome</keyword>
<proteinExistence type="inferred from homology"/>
<evidence type="ECO:0000256" key="1">
    <source>
        <dbReference type="ARBA" id="ARBA00005615"/>
    </source>
</evidence>
<dbReference type="GO" id="GO:0005991">
    <property type="term" value="P:trehalose metabolic process"/>
    <property type="evidence" value="ECO:0007669"/>
    <property type="project" value="InterPro"/>
</dbReference>
<dbReference type="GO" id="GO:0004555">
    <property type="term" value="F:alpha,alpha-trehalase activity"/>
    <property type="evidence" value="ECO:0007669"/>
    <property type="project" value="UniProtKB-EC"/>
</dbReference>
<protein>
    <recommendedName>
        <fullName evidence="2">alpha,alpha-trehalase</fullName>
        <ecNumber evidence="2">3.2.1.28</ecNumber>
    </recommendedName>
    <alternativeName>
        <fullName evidence="3">Alpha,alpha-trehalase</fullName>
    </alternativeName>
</protein>
<dbReference type="InterPro" id="IPR008928">
    <property type="entry name" value="6-hairpin_glycosidase_sf"/>
</dbReference>
<dbReference type="Pfam" id="PF01204">
    <property type="entry name" value="Trehalase"/>
    <property type="match status" value="1"/>
</dbReference>
<dbReference type="EC" id="3.2.1.28" evidence="2"/>
<name>A0A9P6MK50_9FUNG</name>
<sequence>MSWIGFERYGFIEEARRTCYRWLYTITKSFVDFNGVVPEKFDIVNMTHKVEVEYGNVGLDFKFIPREGFGWMNASYQVGLSYMDRGLKRALGAVMDPNKVFKSRELERSRKKALLSQSLVEQPPDVTTRLVRPHPV</sequence>
<evidence type="ECO:0000313" key="5">
    <source>
        <dbReference type="Proteomes" id="UP000749646"/>
    </source>
</evidence>
<comment type="caution">
    <text evidence="4">The sequence shown here is derived from an EMBL/GenBank/DDBJ whole genome shotgun (WGS) entry which is preliminary data.</text>
</comment>
<organism evidence="4 5">
    <name type="scientific">Modicella reniformis</name>
    <dbReference type="NCBI Taxonomy" id="1440133"/>
    <lineage>
        <taxon>Eukaryota</taxon>
        <taxon>Fungi</taxon>
        <taxon>Fungi incertae sedis</taxon>
        <taxon>Mucoromycota</taxon>
        <taxon>Mortierellomycotina</taxon>
        <taxon>Mortierellomycetes</taxon>
        <taxon>Mortierellales</taxon>
        <taxon>Mortierellaceae</taxon>
        <taxon>Modicella</taxon>
    </lineage>
</organism>